<dbReference type="Proteomes" id="UP000305067">
    <property type="component" value="Unassembled WGS sequence"/>
</dbReference>
<keyword evidence="3" id="KW-1133">Transmembrane helix</keyword>
<dbReference type="InterPro" id="IPR051601">
    <property type="entry name" value="Serine_prot/Carboxylest_S33"/>
</dbReference>
<evidence type="ECO:0000313" key="8">
    <source>
        <dbReference type="Proteomes" id="UP000305067"/>
    </source>
</evidence>
<name>A0A5C3QK20_9AGAR</name>
<dbReference type="STRING" id="1884261.A0A5C3QK20"/>
<dbReference type="GO" id="GO:0016787">
    <property type="term" value="F:hydrolase activity"/>
    <property type="evidence" value="ECO:0007669"/>
    <property type="project" value="UniProtKB-KW"/>
</dbReference>
<keyword evidence="4" id="KW-0732">Signal</keyword>
<protein>
    <submittedName>
        <fullName evidence="7">Alpha/beta hydrolase fold-domain-containing protein</fullName>
    </submittedName>
</protein>
<keyword evidence="8" id="KW-1185">Reference proteome</keyword>
<evidence type="ECO:0000259" key="6">
    <source>
        <dbReference type="Pfam" id="PF08386"/>
    </source>
</evidence>
<dbReference type="EMBL" id="ML178827">
    <property type="protein sequence ID" value="TFL00811.1"/>
    <property type="molecule type" value="Genomic_DNA"/>
</dbReference>
<dbReference type="InterPro" id="IPR029058">
    <property type="entry name" value="AB_hydrolase_fold"/>
</dbReference>
<feature type="domain" description="AB hydrolase-1" evidence="5">
    <location>
        <begin position="96"/>
        <end position="279"/>
    </location>
</feature>
<dbReference type="SUPFAM" id="SSF53474">
    <property type="entry name" value="alpha/beta-Hydrolases"/>
    <property type="match status" value="1"/>
</dbReference>
<organism evidence="7 8">
    <name type="scientific">Pterulicium gracile</name>
    <dbReference type="NCBI Taxonomy" id="1884261"/>
    <lineage>
        <taxon>Eukaryota</taxon>
        <taxon>Fungi</taxon>
        <taxon>Dikarya</taxon>
        <taxon>Basidiomycota</taxon>
        <taxon>Agaricomycotina</taxon>
        <taxon>Agaricomycetes</taxon>
        <taxon>Agaricomycetidae</taxon>
        <taxon>Agaricales</taxon>
        <taxon>Pleurotineae</taxon>
        <taxon>Pterulaceae</taxon>
        <taxon>Pterulicium</taxon>
    </lineage>
</organism>
<feature type="signal peptide" evidence="4">
    <location>
        <begin position="1"/>
        <end position="29"/>
    </location>
</feature>
<accession>A0A5C3QK20</accession>
<dbReference type="PANTHER" id="PTHR43248:SF25">
    <property type="entry name" value="AB HYDROLASE-1 DOMAIN-CONTAINING PROTEIN-RELATED"/>
    <property type="match status" value="1"/>
</dbReference>
<evidence type="ECO:0000256" key="3">
    <source>
        <dbReference type="SAM" id="Phobius"/>
    </source>
</evidence>
<dbReference type="PANTHER" id="PTHR43248">
    <property type="entry name" value="2-SUCCINYL-6-HYDROXY-2,4-CYCLOHEXADIENE-1-CARBOXYLATE SYNTHASE"/>
    <property type="match status" value="1"/>
</dbReference>
<proteinExistence type="inferred from homology"/>
<sequence>MRSIPILHSMLTVRGLLTALSLGASLALAQDPSSFDWTTITASNTLNWVSCYDPPFECARFNVPLNYKKPKAGTAAIALLRLPTTVDRTSTAYKGPVLFNPGGPGGSGVDTVFWLGGAIQGVIGTNYDLIGFDPRGIARSTPKIELFASQAEREYFNLGPDARDMEEISMSTLPARWAKMQELGEVAEENIGHLIKHMTTDNIARDMLKITQAHGREKLLYWGISYGTVIGATFASMFPNKIDRMMLDGNEDVVNAYYSLDWRVHVQDADKAIQAFFDECAAAPACAIHEPTAAAVKTRFDAILASVAATPVPVPGGGTLTLVALKSAVLTATYEPVAYFSLLAQGLRALELGDPAPIYSFVEVNGDGVEQAVVCTDGHKVTDTPEDLEEYAEEIEPYSSYFSSFVASFRLFCSGWKVHPKNFDGPIGGQTSHPIFFVGNTADSVTPLGAAFTMSAAFPGSEVLTYNIPGHTSFAYPSPCVMGHTNAYFQQGVLPAPGTICDDVEIDYFPSGVQASTAAEVKEKRRVPLNPKMIWASL</sequence>
<comment type="similarity">
    <text evidence="1">Belongs to the peptidase S33 family.</text>
</comment>
<evidence type="ECO:0000256" key="1">
    <source>
        <dbReference type="ARBA" id="ARBA00010088"/>
    </source>
</evidence>
<evidence type="ECO:0000256" key="4">
    <source>
        <dbReference type="SAM" id="SignalP"/>
    </source>
</evidence>
<dbReference type="InterPro" id="IPR000073">
    <property type="entry name" value="AB_hydrolase_1"/>
</dbReference>
<dbReference type="Gene3D" id="3.40.50.1820">
    <property type="entry name" value="alpha/beta hydrolase"/>
    <property type="match status" value="1"/>
</dbReference>
<keyword evidence="3" id="KW-0472">Membrane</keyword>
<dbReference type="InterPro" id="IPR013595">
    <property type="entry name" value="Pept_S33_TAP-like_C"/>
</dbReference>
<feature type="domain" description="Peptidase S33 tripeptidyl aminopeptidase-like C-terminal" evidence="6">
    <location>
        <begin position="400"/>
        <end position="501"/>
    </location>
</feature>
<feature type="transmembrane region" description="Helical" evidence="3">
    <location>
        <begin position="219"/>
        <end position="238"/>
    </location>
</feature>
<dbReference type="Pfam" id="PF00561">
    <property type="entry name" value="Abhydrolase_1"/>
    <property type="match status" value="1"/>
</dbReference>
<keyword evidence="3" id="KW-0812">Transmembrane</keyword>
<evidence type="ECO:0000313" key="7">
    <source>
        <dbReference type="EMBL" id="TFL00811.1"/>
    </source>
</evidence>
<dbReference type="Pfam" id="PF08386">
    <property type="entry name" value="Abhydrolase_4"/>
    <property type="match status" value="1"/>
</dbReference>
<keyword evidence="2 7" id="KW-0378">Hydrolase</keyword>
<dbReference type="OrthoDB" id="425534at2759"/>
<evidence type="ECO:0000256" key="2">
    <source>
        <dbReference type="ARBA" id="ARBA00022801"/>
    </source>
</evidence>
<evidence type="ECO:0000259" key="5">
    <source>
        <dbReference type="Pfam" id="PF00561"/>
    </source>
</evidence>
<dbReference type="AlphaFoldDB" id="A0A5C3QK20"/>
<feature type="chain" id="PRO_5023036303" evidence="4">
    <location>
        <begin position="30"/>
        <end position="538"/>
    </location>
</feature>
<reference evidence="7 8" key="1">
    <citation type="journal article" date="2019" name="Nat. Ecol. Evol.">
        <title>Megaphylogeny resolves global patterns of mushroom evolution.</title>
        <authorList>
            <person name="Varga T."/>
            <person name="Krizsan K."/>
            <person name="Foldi C."/>
            <person name="Dima B."/>
            <person name="Sanchez-Garcia M."/>
            <person name="Sanchez-Ramirez S."/>
            <person name="Szollosi G.J."/>
            <person name="Szarkandi J.G."/>
            <person name="Papp V."/>
            <person name="Albert L."/>
            <person name="Andreopoulos W."/>
            <person name="Angelini C."/>
            <person name="Antonin V."/>
            <person name="Barry K.W."/>
            <person name="Bougher N.L."/>
            <person name="Buchanan P."/>
            <person name="Buyck B."/>
            <person name="Bense V."/>
            <person name="Catcheside P."/>
            <person name="Chovatia M."/>
            <person name="Cooper J."/>
            <person name="Damon W."/>
            <person name="Desjardin D."/>
            <person name="Finy P."/>
            <person name="Geml J."/>
            <person name="Haridas S."/>
            <person name="Hughes K."/>
            <person name="Justo A."/>
            <person name="Karasinski D."/>
            <person name="Kautmanova I."/>
            <person name="Kiss B."/>
            <person name="Kocsube S."/>
            <person name="Kotiranta H."/>
            <person name="LaButti K.M."/>
            <person name="Lechner B.E."/>
            <person name="Liimatainen K."/>
            <person name="Lipzen A."/>
            <person name="Lukacs Z."/>
            <person name="Mihaltcheva S."/>
            <person name="Morgado L.N."/>
            <person name="Niskanen T."/>
            <person name="Noordeloos M.E."/>
            <person name="Ohm R.A."/>
            <person name="Ortiz-Santana B."/>
            <person name="Ovrebo C."/>
            <person name="Racz N."/>
            <person name="Riley R."/>
            <person name="Savchenko A."/>
            <person name="Shiryaev A."/>
            <person name="Soop K."/>
            <person name="Spirin V."/>
            <person name="Szebenyi C."/>
            <person name="Tomsovsky M."/>
            <person name="Tulloss R.E."/>
            <person name="Uehling J."/>
            <person name="Grigoriev I.V."/>
            <person name="Vagvolgyi C."/>
            <person name="Papp T."/>
            <person name="Martin F.M."/>
            <person name="Miettinen O."/>
            <person name="Hibbett D.S."/>
            <person name="Nagy L.G."/>
        </authorList>
    </citation>
    <scope>NUCLEOTIDE SEQUENCE [LARGE SCALE GENOMIC DNA]</scope>
    <source>
        <strain evidence="7 8">CBS 309.79</strain>
    </source>
</reference>
<gene>
    <name evidence="7" type="ORF">BDV98DRAFT_568759</name>
</gene>